<name>A0A1B8QI59_9GAMM</name>
<feature type="coiled-coil region" evidence="8">
    <location>
        <begin position="537"/>
        <end position="595"/>
    </location>
</feature>
<comment type="similarity">
    <text evidence="2">Belongs to the outer membrane factor (OMF) (TC 1.B.17) family.</text>
</comment>
<evidence type="ECO:0000256" key="8">
    <source>
        <dbReference type="SAM" id="Coils"/>
    </source>
</evidence>
<comment type="subcellular location">
    <subcellularLocation>
        <location evidence="1">Cell outer membrane</location>
    </subcellularLocation>
</comment>
<evidence type="ECO:0000256" key="6">
    <source>
        <dbReference type="ARBA" id="ARBA00023136"/>
    </source>
</evidence>
<evidence type="ECO:0000256" key="4">
    <source>
        <dbReference type="ARBA" id="ARBA00022452"/>
    </source>
</evidence>
<dbReference type="EMBL" id="LZNA01000018">
    <property type="protein sequence ID" value="OBX83114.1"/>
    <property type="molecule type" value="Genomic_DNA"/>
</dbReference>
<gene>
    <name evidence="10" type="ORF">A9306_05700</name>
</gene>
<reference evidence="10 11" key="1">
    <citation type="submission" date="2016-06" db="EMBL/GenBank/DDBJ databases">
        <title>Draft genome of Moraxella atlantae CCUG 59586.</title>
        <authorList>
            <person name="Salva-Serra F."/>
            <person name="Engstrom-Jakobsson H."/>
            <person name="Thorell K."/>
            <person name="Gonzales-Siles L."/>
            <person name="Karlsson R."/>
            <person name="Boulund F."/>
            <person name="Engstrand L."/>
            <person name="Kristiansson E."/>
            <person name="Moore E."/>
        </authorList>
    </citation>
    <scope>NUCLEOTIDE SEQUENCE [LARGE SCALE GENOMIC DNA]</scope>
    <source>
        <strain evidence="10 11">CCUG 59586</strain>
    </source>
</reference>
<keyword evidence="6" id="KW-0472">Membrane</keyword>
<protein>
    <recommendedName>
        <fullName evidence="12">Type I secretion outer membrane protein, TolC family</fullName>
    </recommendedName>
</protein>
<accession>A0A1B8QI59</accession>
<dbReference type="AlphaFoldDB" id="A0A1B8QI59"/>
<sequence length="634" mass="68903">MRKFLQFTHLFGGAVVLCPILFSNGSSAIVSAMTSKFRFIPKSLPRVRAPAAKRKLNAQAVALYATLGIGYGVAQPALAEHYPTHAPSTAGTPNTDTAKTNQSNADTPTIDVPTTDALATDAPNMDAPPVITAPPSPQPVDIAQVPAVEYSAQNFDKVINNGVPFPPSVEVNVPSYLTLSQAQAYLVQVSPKVAADNANIVSNALRADSTRNLNKPVVFIGATAAHAHVDVDIDTKDFKNDVRTDLGNLANPLPVPLPIPVPTPSDIGGLIDDNVPNNISRDVNRNLANANVTVLWSAYNGNRTQSVTDLLNGMTDESRADASLSLDEQYTTLAKRYFQTQLAIMAAYLRNQALRAIQETDHAAQRSLDVGLISRVDRLEAKKALADAEYENIKTLNDAQLAMTALQRMLRTPYAVRPTSPLFVSTKPLPPLAYFQQQAKQHHPAFAKVAAKYQQAQALHAFSEANYRPTVTVFGRAQAGTEDNWIAGVAANWKLWGGIDRDASRQSSLAKLHQAEFSQVDAADNIMLLVEKNWQSVKNAQQNYIALNTNIELASEMLRFRRLGFQEGVNTAVEVMQAEANLQKAKTEQAKAANDYVQALADLMQSCGTPLAFNQYMQSADIKLPAIYFEQRAS</sequence>
<evidence type="ECO:0000256" key="9">
    <source>
        <dbReference type="SAM" id="MobiDB-lite"/>
    </source>
</evidence>
<keyword evidence="3" id="KW-0813">Transport</keyword>
<dbReference type="RefSeq" id="WP_067335487.1">
    <property type="nucleotide sequence ID" value="NZ_LZNA01000018.1"/>
</dbReference>
<evidence type="ECO:0008006" key="12">
    <source>
        <dbReference type="Google" id="ProtNLM"/>
    </source>
</evidence>
<evidence type="ECO:0000313" key="10">
    <source>
        <dbReference type="EMBL" id="OBX83114.1"/>
    </source>
</evidence>
<dbReference type="GO" id="GO:0015562">
    <property type="term" value="F:efflux transmembrane transporter activity"/>
    <property type="evidence" value="ECO:0007669"/>
    <property type="project" value="InterPro"/>
</dbReference>
<comment type="caution">
    <text evidence="10">The sequence shown here is derived from an EMBL/GenBank/DDBJ whole genome shotgun (WGS) entry which is preliminary data.</text>
</comment>
<evidence type="ECO:0000256" key="2">
    <source>
        <dbReference type="ARBA" id="ARBA00007613"/>
    </source>
</evidence>
<dbReference type="InterPro" id="IPR051906">
    <property type="entry name" value="TolC-like"/>
</dbReference>
<dbReference type="GO" id="GO:0015288">
    <property type="term" value="F:porin activity"/>
    <property type="evidence" value="ECO:0007669"/>
    <property type="project" value="TreeGrafter"/>
</dbReference>
<evidence type="ECO:0000256" key="7">
    <source>
        <dbReference type="ARBA" id="ARBA00023237"/>
    </source>
</evidence>
<dbReference type="SUPFAM" id="SSF56954">
    <property type="entry name" value="Outer membrane efflux proteins (OEP)"/>
    <property type="match status" value="1"/>
</dbReference>
<evidence type="ECO:0000256" key="5">
    <source>
        <dbReference type="ARBA" id="ARBA00022692"/>
    </source>
</evidence>
<feature type="region of interest" description="Disordered" evidence="9">
    <location>
        <begin position="83"/>
        <end position="111"/>
    </location>
</feature>
<evidence type="ECO:0000313" key="11">
    <source>
        <dbReference type="Proteomes" id="UP000092616"/>
    </source>
</evidence>
<dbReference type="Proteomes" id="UP000092616">
    <property type="component" value="Unassembled WGS sequence"/>
</dbReference>
<proteinExistence type="inferred from homology"/>
<organism evidence="10 11">
    <name type="scientific">Faucicola atlantae</name>
    <dbReference type="NCBI Taxonomy" id="34059"/>
    <lineage>
        <taxon>Bacteria</taxon>
        <taxon>Pseudomonadati</taxon>
        <taxon>Pseudomonadota</taxon>
        <taxon>Gammaproteobacteria</taxon>
        <taxon>Moraxellales</taxon>
        <taxon>Moraxellaceae</taxon>
        <taxon>Faucicola</taxon>
    </lineage>
</organism>
<dbReference type="Gene3D" id="1.20.1600.10">
    <property type="entry name" value="Outer membrane efflux proteins (OEP)"/>
    <property type="match status" value="1"/>
</dbReference>
<keyword evidence="7" id="KW-0998">Cell outer membrane</keyword>
<dbReference type="PANTHER" id="PTHR30026">
    <property type="entry name" value="OUTER MEMBRANE PROTEIN TOLC"/>
    <property type="match status" value="1"/>
</dbReference>
<keyword evidence="8" id="KW-0175">Coiled coil</keyword>
<evidence type="ECO:0000256" key="3">
    <source>
        <dbReference type="ARBA" id="ARBA00022448"/>
    </source>
</evidence>
<dbReference type="InterPro" id="IPR003423">
    <property type="entry name" value="OMP_efflux"/>
</dbReference>
<dbReference type="GO" id="GO:1990281">
    <property type="term" value="C:efflux pump complex"/>
    <property type="evidence" value="ECO:0007669"/>
    <property type="project" value="TreeGrafter"/>
</dbReference>
<keyword evidence="11" id="KW-1185">Reference proteome</keyword>
<keyword evidence="5" id="KW-0812">Transmembrane</keyword>
<dbReference type="Pfam" id="PF02321">
    <property type="entry name" value="OEP"/>
    <property type="match status" value="1"/>
</dbReference>
<keyword evidence="4" id="KW-1134">Transmembrane beta strand</keyword>
<feature type="compositionally biased region" description="Polar residues" evidence="9">
    <location>
        <begin position="86"/>
        <end position="107"/>
    </location>
</feature>
<dbReference type="PANTHER" id="PTHR30026:SF5">
    <property type="entry name" value="ABC-TYPE EFFLUX SYSTEM SECRETIN COMPONENT"/>
    <property type="match status" value="1"/>
</dbReference>
<dbReference type="GO" id="GO:0009279">
    <property type="term" value="C:cell outer membrane"/>
    <property type="evidence" value="ECO:0007669"/>
    <property type="project" value="UniProtKB-SubCell"/>
</dbReference>
<evidence type="ECO:0000256" key="1">
    <source>
        <dbReference type="ARBA" id="ARBA00004442"/>
    </source>
</evidence>